<dbReference type="RefSeq" id="WP_130110397.1">
    <property type="nucleotide sequence ID" value="NZ_CP035806.1"/>
</dbReference>
<evidence type="ECO:0000256" key="1">
    <source>
        <dbReference type="SAM" id="MobiDB-lite"/>
    </source>
</evidence>
<feature type="region of interest" description="Disordered" evidence="1">
    <location>
        <begin position="1"/>
        <end position="109"/>
    </location>
</feature>
<accession>A0A4P6KGZ0</accession>
<feature type="compositionally biased region" description="Acidic residues" evidence="1">
    <location>
        <begin position="65"/>
        <end position="78"/>
    </location>
</feature>
<dbReference type="OrthoDB" id="9919374at2"/>
<evidence type="ECO:0000313" key="3">
    <source>
        <dbReference type="Proteomes" id="UP000289260"/>
    </source>
</evidence>
<dbReference type="KEGG" id="ltr:EVS81_10835"/>
<keyword evidence="3" id="KW-1185">Reference proteome</keyword>
<dbReference type="AlphaFoldDB" id="A0A4P6KGZ0"/>
<dbReference type="EMBL" id="CP035806">
    <property type="protein sequence ID" value="QBE49268.1"/>
    <property type="molecule type" value="Genomic_DNA"/>
</dbReference>
<organism evidence="2 3">
    <name type="scientific">Leucobacter triazinivorans</name>
    <dbReference type="NCBI Taxonomy" id="1784719"/>
    <lineage>
        <taxon>Bacteria</taxon>
        <taxon>Bacillati</taxon>
        <taxon>Actinomycetota</taxon>
        <taxon>Actinomycetes</taxon>
        <taxon>Micrococcales</taxon>
        <taxon>Microbacteriaceae</taxon>
        <taxon>Leucobacter</taxon>
    </lineage>
</organism>
<feature type="compositionally biased region" description="Basic and acidic residues" evidence="1">
    <location>
        <begin position="1"/>
        <end position="12"/>
    </location>
</feature>
<evidence type="ECO:0000313" key="2">
    <source>
        <dbReference type="EMBL" id="QBE49268.1"/>
    </source>
</evidence>
<protein>
    <submittedName>
        <fullName evidence="2">Uncharacterized protein</fullName>
    </submittedName>
</protein>
<proteinExistence type="predicted"/>
<dbReference type="Proteomes" id="UP000289260">
    <property type="component" value="Chromosome"/>
</dbReference>
<gene>
    <name evidence="2" type="ORF">EVS81_10835</name>
</gene>
<name>A0A4P6KGZ0_9MICO</name>
<reference evidence="2 3" key="1">
    <citation type="submission" date="2019-02" db="EMBL/GenBank/DDBJ databases">
        <authorList>
            <person name="Sun L."/>
            <person name="Pan D."/>
            <person name="Wu X."/>
        </authorList>
    </citation>
    <scope>NUCLEOTIDE SEQUENCE [LARGE SCALE GENOMIC DNA]</scope>
    <source>
        <strain evidence="2 3">JW-1</strain>
    </source>
</reference>
<sequence length="109" mass="11110">MNSHRTQEDPDRLGGGSEPNRDASTPTATAPDSVDESVPTAGDAGQEGPDAADPPRAAGKHAAEDPGDPDLAPEEGADAFETQADARAAGRTSDPDPDDEDHVSIDPPD</sequence>